<keyword evidence="2" id="KW-1185">Reference proteome</keyword>
<name>A0A834GX47_RHOSS</name>
<comment type="caution">
    <text evidence="1">The sequence shown here is derived from an EMBL/GenBank/DDBJ whole genome shotgun (WGS) entry which is preliminary data.</text>
</comment>
<dbReference type="InterPro" id="IPR029063">
    <property type="entry name" value="SAM-dependent_MTases_sf"/>
</dbReference>
<dbReference type="AlphaFoldDB" id="A0A834GX47"/>
<dbReference type="PANTHER" id="PTHR14614">
    <property type="entry name" value="HEPATOCELLULAR CARCINOMA-ASSOCIATED ANTIGEN"/>
    <property type="match status" value="1"/>
</dbReference>
<gene>
    <name evidence="1" type="ORF">RHSIM_Rhsim05G0144400</name>
</gene>
<protein>
    <submittedName>
        <fullName evidence="1">Uncharacterized protein</fullName>
    </submittedName>
</protein>
<dbReference type="InterPro" id="IPR019410">
    <property type="entry name" value="Methyltransf_16"/>
</dbReference>
<dbReference type="SUPFAM" id="SSF53335">
    <property type="entry name" value="S-adenosyl-L-methionine-dependent methyltransferases"/>
    <property type="match status" value="1"/>
</dbReference>
<accession>A0A834GX47</accession>
<dbReference type="EMBL" id="WJXA01000005">
    <property type="protein sequence ID" value="KAF7143488.1"/>
    <property type="molecule type" value="Genomic_DNA"/>
</dbReference>
<evidence type="ECO:0000313" key="2">
    <source>
        <dbReference type="Proteomes" id="UP000626092"/>
    </source>
</evidence>
<dbReference type="OrthoDB" id="194386at2759"/>
<proteinExistence type="predicted"/>
<evidence type="ECO:0000313" key="1">
    <source>
        <dbReference type="EMBL" id="KAF7143488.1"/>
    </source>
</evidence>
<dbReference type="Proteomes" id="UP000626092">
    <property type="component" value="Unassembled WGS sequence"/>
</dbReference>
<reference evidence="1" key="1">
    <citation type="submission" date="2019-11" db="EMBL/GenBank/DDBJ databases">
        <authorList>
            <person name="Liu Y."/>
            <person name="Hou J."/>
            <person name="Li T.-Q."/>
            <person name="Guan C.-H."/>
            <person name="Wu X."/>
            <person name="Wu H.-Z."/>
            <person name="Ling F."/>
            <person name="Zhang R."/>
            <person name="Shi X.-G."/>
            <person name="Ren J.-P."/>
            <person name="Chen E.-F."/>
            <person name="Sun J.-M."/>
        </authorList>
    </citation>
    <scope>NUCLEOTIDE SEQUENCE</scope>
    <source>
        <strain evidence="1">Adult_tree_wgs_1</strain>
        <tissue evidence="1">Leaves</tissue>
    </source>
</reference>
<sequence>MVAAEGELDLGVPSCLHLVSAFLAMEPAHVLISLARDCGGGSITDRVQRFIWDHCISKADGNFHVPYLKSVLKKIIVEVESHGFEVLDELYERIAFYMTSVKADDSGEENSRIFKCISFLFPDDCYELPSCPKARKLVVTLQCSLNMLEGDTGCSVWPSSLLLSEFILSCPEIFSNKSCFEVGSGVGLVGICLAHVKASKVMLSDGDLSSLENMKLNLGLNQLSTRVDTLERSDDPNLSKLTRASNYSTCLGVSFRCFLFVTKLFYFPCNSLGADVIYDPLCLPHLVKVLALLLSRGKSLSHLCNRSCNGILSRRVQINGATSSSGSDNLDKAMDDGLNVEYASKKGPLAFIASVIRNVDTFDRFLALADEANLSVEDVTEKFVLFNLLPYLQSYPRSSVRLYHITFC</sequence>
<organism evidence="1 2">
    <name type="scientific">Rhododendron simsii</name>
    <name type="common">Sims's rhododendron</name>
    <dbReference type="NCBI Taxonomy" id="118357"/>
    <lineage>
        <taxon>Eukaryota</taxon>
        <taxon>Viridiplantae</taxon>
        <taxon>Streptophyta</taxon>
        <taxon>Embryophyta</taxon>
        <taxon>Tracheophyta</taxon>
        <taxon>Spermatophyta</taxon>
        <taxon>Magnoliopsida</taxon>
        <taxon>eudicotyledons</taxon>
        <taxon>Gunneridae</taxon>
        <taxon>Pentapetalae</taxon>
        <taxon>asterids</taxon>
        <taxon>Ericales</taxon>
        <taxon>Ericaceae</taxon>
        <taxon>Ericoideae</taxon>
        <taxon>Rhodoreae</taxon>
        <taxon>Rhododendron</taxon>
    </lineage>
</organism>
<dbReference type="Gene3D" id="3.40.50.150">
    <property type="entry name" value="Vaccinia Virus protein VP39"/>
    <property type="match status" value="1"/>
</dbReference>
<dbReference type="PANTHER" id="PTHR14614:SF130">
    <property type="entry name" value="PROTEIN-LYSINE N-METHYLTRANSFERASE EEF2KMT"/>
    <property type="match status" value="1"/>
</dbReference>
<dbReference type="Pfam" id="PF10294">
    <property type="entry name" value="Methyltransf_16"/>
    <property type="match status" value="1"/>
</dbReference>